<dbReference type="Proteomes" id="UP001144978">
    <property type="component" value="Unassembled WGS sequence"/>
</dbReference>
<evidence type="ECO:0000313" key="1">
    <source>
        <dbReference type="EMBL" id="KAJ3005146.1"/>
    </source>
</evidence>
<protein>
    <submittedName>
        <fullName evidence="1">Uncharacterized protein</fullName>
    </submittedName>
</protein>
<name>A0ACC1PZZ2_9APHY</name>
<reference evidence="1" key="1">
    <citation type="submission" date="2022-08" db="EMBL/GenBank/DDBJ databases">
        <title>Genome Sequence of Pycnoporus sanguineus.</title>
        <authorList>
            <person name="Buettner E."/>
        </authorList>
    </citation>
    <scope>NUCLEOTIDE SEQUENCE</scope>
    <source>
        <strain evidence="1">CG-C14</strain>
    </source>
</reference>
<gene>
    <name evidence="1" type="ORF">NUW54_g4474</name>
</gene>
<organism evidence="1 2">
    <name type="scientific">Trametes sanguinea</name>
    <dbReference type="NCBI Taxonomy" id="158606"/>
    <lineage>
        <taxon>Eukaryota</taxon>
        <taxon>Fungi</taxon>
        <taxon>Dikarya</taxon>
        <taxon>Basidiomycota</taxon>
        <taxon>Agaricomycotina</taxon>
        <taxon>Agaricomycetes</taxon>
        <taxon>Polyporales</taxon>
        <taxon>Polyporaceae</taxon>
        <taxon>Trametes</taxon>
    </lineage>
</organism>
<sequence length="193" mass="21220">MVIAVPRPPYVPTRSDFCPPYTFASFPLPSHLLLLLSLPPLRLYTCANVLFARQLILRFSRTLSARVAPSNSYILDWANATIKNVIEDQRLVREMQKEDPGAMVQTGYTASSQSAPLFAWRGTTYTASNRIASVYGRHSDSLHTALDGDAGNIPFSRRQTAKDAAAAAAAQEFINQITAEVSEVLFEEEGKGV</sequence>
<keyword evidence="2" id="KW-1185">Reference proteome</keyword>
<comment type="caution">
    <text evidence="1">The sequence shown here is derived from an EMBL/GenBank/DDBJ whole genome shotgun (WGS) entry which is preliminary data.</text>
</comment>
<evidence type="ECO:0000313" key="2">
    <source>
        <dbReference type="Proteomes" id="UP001144978"/>
    </source>
</evidence>
<proteinExistence type="predicted"/>
<dbReference type="EMBL" id="JANSHE010001026">
    <property type="protein sequence ID" value="KAJ3005146.1"/>
    <property type="molecule type" value="Genomic_DNA"/>
</dbReference>
<accession>A0ACC1PZZ2</accession>